<evidence type="ECO:0000256" key="6">
    <source>
        <dbReference type="RuleBase" id="RU365089"/>
    </source>
</evidence>
<keyword evidence="8" id="KW-1185">Reference proteome</keyword>
<keyword evidence="4 6" id="KW-0238">DNA-binding</keyword>
<gene>
    <name evidence="7" type="ORF">H9X83_12970</name>
</gene>
<keyword evidence="3 6" id="KW-0815">Transposition</keyword>
<evidence type="ECO:0000256" key="2">
    <source>
        <dbReference type="ARBA" id="ARBA00010961"/>
    </source>
</evidence>
<dbReference type="Proteomes" id="UP000729290">
    <property type="component" value="Unassembled WGS sequence"/>
</dbReference>
<dbReference type="Pfam" id="PF00872">
    <property type="entry name" value="Transposase_mut"/>
    <property type="match status" value="1"/>
</dbReference>
<comment type="function">
    <text evidence="1 6">Required for the transposition of the insertion element.</text>
</comment>
<evidence type="ECO:0000256" key="3">
    <source>
        <dbReference type="ARBA" id="ARBA00022578"/>
    </source>
</evidence>
<protein>
    <recommendedName>
        <fullName evidence="6">Mutator family transposase</fullName>
    </recommendedName>
</protein>
<feature type="non-terminal residue" evidence="7">
    <location>
        <position position="1"/>
    </location>
</feature>
<organism evidence="7 8">
    <name type="scientific">Anaerotignum lactatifermentans</name>
    <dbReference type="NCBI Taxonomy" id="160404"/>
    <lineage>
        <taxon>Bacteria</taxon>
        <taxon>Bacillati</taxon>
        <taxon>Bacillota</taxon>
        <taxon>Clostridia</taxon>
        <taxon>Lachnospirales</taxon>
        <taxon>Anaerotignaceae</taxon>
        <taxon>Anaerotignum</taxon>
    </lineage>
</organism>
<feature type="non-terminal residue" evidence="7">
    <location>
        <position position="103"/>
    </location>
</feature>
<dbReference type="InterPro" id="IPR001207">
    <property type="entry name" value="Transposase_mutator"/>
</dbReference>
<dbReference type="RefSeq" id="WP_205160133.1">
    <property type="nucleotide sequence ID" value="NZ_JACSNV010000079.1"/>
</dbReference>
<keyword evidence="5 6" id="KW-0233">DNA recombination</keyword>
<dbReference type="PANTHER" id="PTHR33217">
    <property type="entry name" value="TRANSPOSASE FOR INSERTION SEQUENCE ELEMENT IS1081"/>
    <property type="match status" value="1"/>
</dbReference>
<comment type="caution">
    <text evidence="7">The sequence shown here is derived from an EMBL/GenBank/DDBJ whole genome shotgun (WGS) entry which is preliminary data.</text>
</comment>
<evidence type="ECO:0000313" key="7">
    <source>
        <dbReference type="EMBL" id="MBM6879022.1"/>
    </source>
</evidence>
<sequence>GFPQAIEAVFPETEIQQCIIHQIRNTTKFVSYKELNPLMADLKRVYSAPTEEIALAELESFDEKWSGQYPKIAQSWKDNWANLSTYFKYPEAVRRLIYTRNAI</sequence>
<reference evidence="7 8" key="1">
    <citation type="journal article" date="2021" name="Sci. Rep.">
        <title>The distribution of antibiotic resistance genes in chicken gut microbiota commensals.</title>
        <authorList>
            <person name="Juricova H."/>
            <person name="Matiasovicova J."/>
            <person name="Kubasova T."/>
            <person name="Cejkova D."/>
            <person name="Rychlik I."/>
        </authorList>
    </citation>
    <scope>NUCLEOTIDE SEQUENCE [LARGE SCALE GENOMIC DNA]</scope>
    <source>
        <strain evidence="7 8">An431b</strain>
    </source>
</reference>
<evidence type="ECO:0000256" key="4">
    <source>
        <dbReference type="ARBA" id="ARBA00023125"/>
    </source>
</evidence>
<accession>A0ABS2GCX3</accession>
<dbReference type="PANTHER" id="PTHR33217:SF8">
    <property type="entry name" value="MUTATOR FAMILY TRANSPOSASE"/>
    <property type="match status" value="1"/>
</dbReference>
<name>A0ABS2GCX3_9FIRM</name>
<proteinExistence type="inferred from homology"/>
<comment type="similarity">
    <text evidence="2 6">Belongs to the transposase mutator family.</text>
</comment>
<dbReference type="EMBL" id="JACSNV010000079">
    <property type="protein sequence ID" value="MBM6879022.1"/>
    <property type="molecule type" value="Genomic_DNA"/>
</dbReference>
<evidence type="ECO:0000256" key="5">
    <source>
        <dbReference type="ARBA" id="ARBA00023172"/>
    </source>
</evidence>
<keyword evidence="6" id="KW-0814">Transposable element</keyword>
<evidence type="ECO:0000256" key="1">
    <source>
        <dbReference type="ARBA" id="ARBA00002190"/>
    </source>
</evidence>
<evidence type="ECO:0000313" key="8">
    <source>
        <dbReference type="Proteomes" id="UP000729290"/>
    </source>
</evidence>